<reference evidence="1" key="2">
    <citation type="submission" date="2021-01" db="EMBL/GenBank/DDBJ databases">
        <authorList>
            <person name="Schikora-Tamarit M.A."/>
        </authorList>
    </citation>
    <scope>NUCLEOTIDE SEQUENCE</scope>
    <source>
        <strain evidence="1">CBS6341</strain>
    </source>
</reference>
<sequence>VADRRIPGRIAEEGVGVADAQVVLDGSGQVESWDYSRDAVMLTPHVREHRNKIADLESRLADLESALL</sequence>
<dbReference type="EMBL" id="JAEUBF010000437">
    <property type="protein sequence ID" value="KAH3678742.1"/>
    <property type="molecule type" value="Genomic_DNA"/>
</dbReference>
<accession>A0A9P8PV58</accession>
<dbReference type="Proteomes" id="UP000769528">
    <property type="component" value="Unassembled WGS sequence"/>
</dbReference>
<evidence type="ECO:0000313" key="1">
    <source>
        <dbReference type="EMBL" id="KAH3678742.1"/>
    </source>
</evidence>
<comment type="caution">
    <text evidence="1">The sequence shown here is derived from an EMBL/GenBank/DDBJ whole genome shotgun (WGS) entry which is preliminary data.</text>
</comment>
<protein>
    <submittedName>
        <fullName evidence="1">Uncharacterized protein</fullName>
    </submittedName>
</protein>
<reference evidence="1" key="1">
    <citation type="journal article" date="2021" name="Open Biol.">
        <title>Shared evolutionary footprints suggest mitochondrial oxidative damage underlies multiple complex I losses in fungi.</title>
        <authorList>
            <person name="Schikora-Tamarit M.A."/>
            <person name="Marcet-Houben M."/>
            <person name="Nosek J."/>
            <person name="Gabaldon T."/>
        </authorList>
    </citation>
    <scope>NUCLEOTIDE SEQUENCE</scope>
    <source>
        <strain evidence="1">CBS6341</strain>
    </source>
</reference>
<gene>
    <name evidence="1" type="ORF">WICMUC_001354</name>
</gene>
<organism evidence="1 2">
    <name type="scientific">Wickerhamomyces mucosus</name>
    <dbReference type="NCBI Taxonomy" id="1378264"/>
    <lineage>
        <taxon>Eukaryota</taxon>
        <taxon>Fungi</taxon>
        <taxon>Dikarya</taxon>
        <taxon>Ascomycota</taxon>
        <taxon>Saccharomycotina</taxon>
        <taxon>Saccharomycetes</taxon>
        <taxon>Phaffomycetales</taxon>
        <taxon>Wickerhamomycetaceae</taxon>
        <taxon>Wickerhamomyces</taxon>
    </lineage>
</organism>
<evidence type="ECO:0000313" key="2">
    <source>
        <dbReference type="Proteomes" id="UP000769528"/>
    </source>
</evidence>
<proteinExistence type="predicted"/>
<dbReference type="AlphaFoldDB" id="A0A9P8PV58"/>
<feature type="non-terminal residue" evidence="1">
    <location>
        <position position="1"/>
    </location>
</feature>
<name>A0A9P8PV58_9ASCO</name>
<keyword evidence="2" id="KW-1185">Reference proteome</keyword>